<feature type="chain" id="PRO_5043052966" evidence="1">
    <location>
        <begin position="22"/>
        <end position="70"/>
    </location>
</feature>
<proteinExistence type="predicted"/>
<keyword evidence="1" id="KW-0732">Signal</keyword>
<evidence type="ECO:0000313" key="2">
    <source>
        <dbReference type="EMBL" id="KAK7108747.1"/>
    </source>
</evidence>
<reference evidence="2 3" key="1">
    <citation type="submission" date="2024-02" db="EMBL/GenBank/DDBJ databases">
        <title>Chromosome-scale genome assembly of the rough periwinkle Littorina saxatilis.</title>
        <authorList>
            <person name="De Jode A."/>
            <person name="Faria R."/>
            <person name="Formenti G."/>
            <person name="Sims Y."/>
            <person name="Smith T.P."/>
            <person name="Tracey A."/>
            <person name="Wood J.M.D."/>
            <person name="Zagrodzka Z.B."/>
            <person name="Johannesson K."/>
            <person name="Butlin R.K."/>
            <person name="Leder E.H."/>
        </authorList>
    </citation>
    <scope>NUCLEOTIDE SEQUENCE [LARGE SCALE GENOMIC DNA]</scope>
    <source>
        <strain evidence="2">Snail1</strain>
        <tissue evidence="2">Muscle</tissue>
    </source>
</reference>
<protein>
    <submittedName>
        <fullName evidence="2">Uncharacterized protein</fullName>
    </submittedName>
</protein>
<evidence type="ECO:0000313" key="3">
    <source>
        <dbReference type="Proteomes" id="UP001374579"/>
    </source>
</evidence>
<comment type="caution">
    <text evidence="2">The sequence shown here is derived from an EMBL/GenBank/DDBJ whole genome shotgun (WGS) entry which is preliminary data.</text>
</comment>
<keyword evidence="3" id="KW-1185">Reference proteome</keyword>
<name>A0AAN9BNG9_9CAEN</name>
<evidence type="ECO:0000256" key="1">
    <source>
        <dbReference type="SAM" id="SignalP"/>
    </source>
</evidence>
<dbReference type="Proteomes" id="UP001374579">
    <property type="component" value="Unassembled WGS sequence"/>
</dbReference>
<accession>A0AAN9BNG9</accession>
<dbReference type="AlphaFoldDB" id="A0AAN9BNG9"/>
<organism evidence="2 3">
    <name type="scientific">Littorina saxatilis</name>
    <dbReference type="NCBI Taxonomy" id="31220"/>
    <lineage>
        <taxon>Eukaryota</taxon>
        <taxon>Metazoa</taxon>
        <taxon>Spiralia</taxon>
        <taxon>Lophotrochozoa</taxon>
        <taxon>Mollusca</taxon>
        <taxon>Gastropoda</taxon>
        <taxon>Caenogastropoda</taxon>
        <taxon>Littorinimorpha</taxon>
        <taxon>Littorinoidea</taxon>
        <taxon>Littorinidae</taxon>
        <taxon>Littorina</taxon>
    </lineage>
</organism>
<gene>
    <name evidence="2" type="ORF">V1264_016423</name>
</gene>
<sequence>MLLNAVLLISLCVQCLHIAGAVSNEGARAQRETRSVETEGQGGPLYTALLPAPSCPCRNLCRGGCYCCYA</sequence>
<dbReference type="EMBL" id="JBAMIC010000004">
    <property type="protein sequence ID" value="KAK7108747.1"/>
    <property type="molecule type" value="Genomic_DNA"/>
</dbReference>
<feature type="signal peptide" evidence="1">
    <location>
        <begin position="1"/>
        <end position="21"/>
    </location>
</feature>